<accession>J9FJR4</accession>
<dbReference type="AlphaFoldDB" id="J9FJR4"/>
<sequence>FSLWQWNGTSTRSQSLSAGLLLDVEDTEQTGWRIFQKVVTSGIA</sequence>
<reference evidence="1" key="1">
    <citation type="journal article" date="2012" name="PLoS ONE">
        <title>Gene sets for utilization of primary and secondary nutrition supplies in the distal gut of endangered iberian lynx.</title>
        <authorList>
            <person name="Alcaide M."/>
            <person name="Messina E."/>
            <person name="Richter M."/>
            <person name="Bargiela R."/>
            <person name="Peplies J."/>
            <person name="Huws S.A."/>
            <person name="Newbold C.J."/>
            <person name="Golyshin P.N."/>
            <person name="Simon M.A."/>
            <person name="Lopez G."/>
            <person name="Yakimov M.M."/>
            <person name="Ferrer M."/>
        </authorList>
    </citation>
    <scope>NUCLEOTIDE SEQUENCE</scope>
</reference>
<organism evidence="1">
    <name type="scientific">gut metagenome</name>
    <dbReference type="NCBI Taxonomy" id="749906"/>
    <lineage>
        <taxon>unclassified sequences</taxon>
        <taxon>metagenomes</taxon>
        <taxon>organismal metagenomes</taxon>
    </lineage>
</organism>
<protein>
    <submittedName>
        <fullName evidence="1">Uncharacterized protein</fullName>
    </submittedName>
</protein>
<evidence type="ECO:0000313" key="1">
    <source>
        <dbReference type="EMBL" id="EJW94653.1"/>
    </source>
</evidence>
<feature type="non-terminal residue" evidence="1">
    <location>
        <position position="1"/>
    </location>
</feature>
<dbReference type="EMBL" id="AMCI01006248">
    <property type="protein sequence ID" value="EJW94653.1"/>
    <property type="molecule type" value="Genomic_DNA"/>
</dbReference>
<proteinExistence type="predicted"/>
<gene>
    <name evidence="1" type="ORF">EVA_17241</name>
</gene>
<comment type="caution">
    <text evidence="1">The sequence shown here is derived from an EMBL/GenBank/DDBJ whole genome shotgun (WGS) entry which is preliminary data.</text>
</comment>
<name>J9FJR4_9ZZZZ</name>